<accession>A0A0C9X1L2</accession>
<dbReference type="EMBL" id="KN838765">
    <property type="protein sequence ID" value="KIJ95183.1"/>
    <property type="molecule type" value="Genomic_DNA"/>
</dbReference>
<evidence type="ECO:0000313" key="2">
    <source>
        <dbReference type="Proteomes" id="UP000054477"/>
    </source>
</evidence>
<reference evidence="2" key="2">
    <citation type="submission" date="2015-01" db="EMBL/GenBank/DDBJ databases">
        <title>Evolutionary Origins and Diversification of the Mycorrhizal Mutualists.</title>
        <authorList>
            <consortium name="DOE Joint Genome Institute"/>
            <consortium name="Mycorrhizal Genomics Consortium"/>
            <person name="Kohler A."/>
            <person name="Kuo A."/>
            <person name="Nagy L.G."/>
            <person name="Floudas D."/>
            <person name="Copeland A."/>
            <person name="Barry K.W."/>
            <person name="Cichocki N."/>
            <person name="Veneault-Fourrey C."/>
            <person name="LaButti K."/>
            <person name="Lindquist E.A."/>
            <person name="Lipzen A."/>
            <person name="Lundell T."/>
            <person name="Morin E."/>
            <person name="Murat C."/>
            <person name="Riley R."/>
            <person name="Ohm R."/>
            <person name="Sun H."/>
            <person name="Tunlid A."/>
            <person name="Henrissat B."/>
            <person name="Grigoriev I.V."/>
            <person name="Hibbett D.S."/>
            <person name="Martin F."/>
        </authorList>
    </citation>
    <scope>NUCLEOTIDE SEQUENCE [LARGE SCALE GENOMIC DNA]</scope>
    <source>
        <strain evidence="2">LaAM-08-1</strain>
    </source>
</reference>
<reference evidence="1 2" key="1">
    <citation type="submission" date="2014-04" db="EMBL/GenBank/DDBJ databases">
        <authorList>
            <consortium name="DOE Joint Genome Institute"/>
            <person name="Kuo A."/>
            <person name="Kohler A."/>
            <person name="Nagy L.G."/>
            <person name="Floudas D."/>
            <person name="Copeland A."/>
            <person name="Barry K.W."/>
            <person name="Cichocki N."/>
            <person name="Veneault-Fourrey C."/>
            <person name="LaButti K."/>
            <person name="Lindquist E.A."/>
            <person name="Lipzen A."/>
            <person name="Lundell T."/>
            <person name="Morin E."/>
            <person name="Murat C."/>
            <person name="Sun H."/>
            <person name="Tunlid A."/>
            <person name="Henrissat B."/>
            <person name="Grigoriev I.V."/>
            <person name="Hibbett D.S."/>
            <person name="Martin F."/>
            <person name="Nordberg H.P."/>
            <person name="Cantor M.N."/>
            <person name="Hua S.X."/>
        </authorList>
    </citation>
    <scope>NUCLEOTIDE SEQUENCE [LARGE SCALE GENOMIC DNA]</scope>
    <source>
        <strain evidence="1 2">LaAM-08-1</strain>
    </source>
</reference>
<gene>
    <name evidence="1" type="ORF">K443DRAFT_11576</name>
</gene>
<name>A0A0C9X1L2_9AGAR</name>
<evidence type="ECO:0000313" key="1">
    <source>
        <dbReference type="EMBL" id="KIJ95183.1"/>
    </source>
</evidence>
<dbReference type="HOGENOM" id="CLU_1475402_0_0_1"/>
<sequence length="183" mass="20653">MAWGEQGKERYTDCGTLQRDGRTFDRIQSGITLQAAHTSSSLSATSPHVIPLRGVNWRSNVNLSTPEQSAAVGGRMCFREWRSPHFLQWGTAGSAIVVVWFTPTIGLGWRLTSYIVYPFYHRLDPACFSSIITHYATTQPLSLNRWDQPVDLHLPSAPREVDRHPQLHLDLHLMHVPAQQLLG</sequence>
<dbReference type="OrthoDB" id="5392263at2759"/>
<protein>
    <submittedName>
        <fullName evidence="1">Uncharacterized protein</fullName>
    </submittedName>
</protein>
<dbReference type="AlphaFoldDB" id="A0A0C9X1L2"/>
<proteinExistence type="predicted"/>
<organism evidence="1 2">
    <name type="scientific">Laccaria amethystina LaAM-08-1</name>
    <dbReference type="NCBI Taxonomy" id="1095629"/>
    <lineage>
        <taxon>Eukaryota</taxon>
        <taxon>Fungi</taxon>
        <taxon>Dikarya</taxon>
        <taxon>Basidiomycota</taxon>
        <taxon>Agaricomycotina</taxon>
        <taxon>Agaricomycetes</taxon>
        <taxon>Agaricomycetidae</taxon>
        <taxon>Agaricales</taxon>
        <taxon>Agaricineae</taxon>
        <taxon>Hydnangiaceae</taxon>
        <taxon>Laccaria</taxon>
    </lineage>
</organism>
<dbReference type="Proteomes" id="UP000054477">
    <property type="component" value="Unassembled WGS sequence"/>
</dbReference>
<keyword evidence="2" id="KW-1185">Reference proteome</keyword>